<dbReference type="Ensembl" id="ENSFALT00000026751.1">
    <property type="protein sequence ID" value="ENSFALP00000016914.1"/>
    <property type="gene ID" value="ENSFALG00000027389.1"/>
</dbReference>
<keyword evidence="7" id="KW-0732">Signal</keyword>
<dbReference type="GO" id="GO:0004252">
    <property type="term" value="F:serine-type endopeptidase activity"/>
    <property type="evidence" value="ECO:0007669"/>
    <property type="project" value="InterPro"/>
</dbReference>
<evidence type="ECO:0000256" key="4">
    <source>
        <dbReference type="ARBA" id="ARBA00023157"/>
    </source>
</evidence>
<evidence type="ECO:0000256" key="2">
    <source>
        <dbReference type="ARBA" id="ARBA00022801"/>
    </source>
</evidence>
<evidence type="ECO:0000256" key="3">
    <source>
        <dbReference type="ARBA" id="ARBA00022825"/>
    </source>
</evidence>
<dbReference type="GO" id="GO:0007340">
    <property type="term" value="P:acrosome reaction"/>
    <property type="evidence" value="ECO:0007669"/>
    <property type="project" value="TreeGrafter"/>
</dbReference>
<accession>A0A803V2F8</accession>
<dbReference type="SMART" id="SM00020">
    <property type="entry name" value="Tryp_SPc"/>
    <property type="match status" value="1"/>
</dbReference>
<dbReference type="GO" id="GO:0006508">
    <property type="term" value="P:proteolysis"/>
    <property type="evidence" value="ECO:0007669"/>
    <property type="project" value="UniProtKB-KW"/>
</dbReference>
<keyword evidence="1" id="KW-0645">Protease</keyword>
<dbReference type="Proteomes" id="UP000016665">
    <property type="component" value="Chromosome 1A"/>
</dbReference>
<keyword evidence="3" id="KW-0720">Serine protease</keyword>
<dbReference type="InterPro" id="IPR043504">
    <property type="entry name" value="Peptidase_S1_PA_chymotrypsin"/>
</dbReference>
<dbReference type="Pfam" id="PF00089">
    <property type="entry name" value="Trypsin"/>
    <property type="match status" value="2"/>
</dbReference>
<evidence type="ECO:0000256" key="6">
    <source>
        <dbReference type="SAM" id="MobiDB-lite"/>
    </source>
</evidence>
<proteinExistence type="inferred from homology"/>
<keyword evidence="4" id="KW-1015">Disulfide bond</keyword>
<dbReference type="FunFam" id="2.40.10.10:FF:000068">
    <property type="entry name" value="transmembrane protease serine 2"/>
    <property type="match status" value="1"/>
</dbReference>
<dbReference type="PANTHER" id="PTHR24252:SF8">
    <property type="entry name" value="ACROSIN"/>
    <property type="match status" value="1"/>
</dbReference>
<organism evidence="9 10">
    <name type="scientific">Ficedula albicollis</name>
    <name type="common">Collared flycatcher</name>
    <name type="synonym">Muscicapa albicollis</name>
    <dbReference type="NCBI Taxonomy" id="59894"/>
    <lineage>
        <taxon>Eukaryota</taxon>
        <taxon>Metazoa</taxon>
        <taxon>Chordata</taxon>
        <taxon>Craniata</taxon>
        <taxon>Vertebrata</taxon>
        <taxon>Euteleostomi</taxon>
        <taxon>Archelosauria</taxon>
        <taxon>Archosauria</taxon>
        <taxon>Dinosauria</taxon>
        <taxon>Saurischia</taxon>
        <taxon>Theropoda</taxon>
        <taxon>Coelurosauria</taxon>
        <taxon>Aves</taxon>
        <taxon>Neognathae</taxon>
        <taxon>Neoaves</taxon>
        <taxon>Telluraves</taxon>
        <taxon>Australaves</taxon>
        <taxon>Passeriformes</taxon>
        <taxon>Muscicapidae</taxon>
        <taxon>Ficedula</taxon>
    </lineage>
</organism>
<dbReference type="SUPFAM" id="SSF50494">
    <property type="entry name" value="Trypsin-like serine proteases"/>
    <property type="match status" value="1"/>
</dbReference>
<dbReference type="PRINTS" id="PR00722">
    <property type="entry name" value="CHYMOTRYPSIN"/>
</dbReference>
<dbReference type="InterPro" id="IPR001314">
    <property type="entry name" value="Peptidase_S1A"/>
</dbReference>
<dbReference type="AlphaFoldDB" id="A0A803V2F8"/>
<evidence type="ECO:0000256" key="5">
    <source>
        <dbReference type="ARBA" id="ARBA00024195"/>
    </source>
</evidence>
<evidence type="ECO:0000313" key="10">
    <source>
        <dbReference type="Proteomes" id="UP000016665"/>
    </source>
</evidence>
<feature type="chain" id="PRO_5032588710" description="Peptidase S1 domain-containing protein" evidence="7">
    <location>
        <begin position="19"/>
        <end position="406"/>
    </location>
</feature>
<evidence type="ECO:0000256" key="7">
    <source>
        <dbReference type="SAM" id="SignalP"/>
    </source>
</evidence>
<evidence type="ECO:0000259" key="8">
    <source>
        <dbReference type="PROSITE" id="PS50240"/>
    </source>
</evidence>
<evidence type="ECO:0000256" key="1">
    <source>
        <dbReference type="ARBA" id="ARBA00022670"/>
    </source>
</evidence>
<keyword evidence="10" id="KW-1185">Reference proteome</keyword>
<reference evidence="9" key="3">
    <citation type="submission" date="2025-09" db="UniProtKB">
        <authorList>
            <consortium name="Ensembl"/>
        </authorList>
    </citation>
    <scope>IDENTIFICATION</scope>
</reference>
<feature type="domain" description="Peptidase S1" evidence="8">
    <location>
        <begin position="55"/>
        <end position="356"/>
    </location>
</feature>
<dbReference type="FunFam" id="2.40.10.10:FF:000002">
    <property type="entry name" value="Transmembrane protease serine"/>
    <property type="match status" value="1"/>
</dbReference>
<protein>
    <recommendedName>
        <fullName evidence="8">Peptidase S1 domain-containing protein</fullName>
    </recommendedName>
</protein>
<dbReference type="PANTHER" id="PTHR24252">
    <property type="entry name" value="ACROSIN-RELATED"/>
    <property type="match status" value="1"/>
</dbReference>
<reference evidence="9" key="2">
    <citation type="submission" date="2025-08" db="UniProtKB">
        <authorList>
            <consortium name="Ensembl"/>
        </authorList>
    </citation>
    <scope>IDENTIFICATION</scope>
</reference>
<feature type="signal peptide" evidence="7">
    <location>
        <begin position="1"/>
        <end position="18"/>
    </location>
</feature>
<keyword evidence="2" id="KW-0378">Hydrolase</keyword>
<dbReference type="PROSITE" id="PS50240">
    <property type="entry name" value="TRYPSIN_DOM"/>
    <property type="match status" value="1"/>
</dbReference>
<dbReference type="Gene3D" id="2.40.10.10">
    <property type="entry name" value="Trypsin-like serine proteases"/>
    <property type="match status" value="3"/>
</dbReference>
<dbReference type="InterPro" id="IPR009003">
    <property type="entry name" value="Peptidase_S1_PA"/>
</dbReference>
<reference evidence="9 10" key="1">
    <citation type="journal article" date="2012" name="Nature">
        <title>The genomic landscape of species divergence in Ficedula flycatchers.</title>
        <authorList>
            <person name="Ellegren H."/>
            <person name="Smeds L."/>
            <person name="Burri R."/>
            <person name="Olason P.I."/>
            <person name="Backstrom N."/>
            <person name="Kawakami T."/>
            <person name="Kunstner A."/>
            <person name="Makinen H."/>
            <person name="Nadachowska-Brzyska K."/>
            <person name="Qvarnstrom A."/>
            <person name="Uebbing S."/>
            <person name="Wolf J.B."/>
        </authorList>
    </citation>
    <scope>NUCLEOTIDE SEQUENCE [LARGE SCALE GENOMIC DNA]</scope>
</reference>
<dbReference type="GeneTree" id="ENSGT00940000162777"/>
<feature type="region of interest" description="Disordered" evidence="6">
    <location>
        <begin position="43"/>
        <end position="70"/>
    </location>
</feature>
<evidence type="ECO:0000313" key="9">
    <source>
        <dbReference type="Ensembl" id="ENSFALP00000016914.1"/>
    </source>
</evidence>
<name>A0A803V2F8_FICAL</name>
<dbReference type="CDD" id="cd00190">
    <property type="entry name" value="Tryp_SPc"/>
    <property type="match status" value="1"/>
</dbReference>
<sequence>MALLGLLVLLALARPVGATWDSCRGTCGLRPLAFDHSSLVRSYPRSDGDPGALGPSGGASAGKDGPGVPSGSWPGIASIRATMENGTWHMCTGALIHPRWVLSVARCFVEVRDVSPWTVLIGATDLSQPGPEAKQQRIRRILMHQDYNADSECNNIALLELEQPVECSDYIQLACVPDRSLAVPKLKTCYMAGWRAAPDSGQCPPGLGRGRAGTGQRAKCPEPHLGCAPGQGQSGLGAQPGLGKGFVPGFGSVASVPAGAVLQEAKVRLMDAQLCNSSRWYGGAVHPQDLCAGYPRGGIDTCQGDVGAPLVCKDNDEDNFWLVGLSSWGEGCARARRPGLFTSTQHFHGWIRAHTGPNPAAPTAAPLPTLNAPGREPPVVPTPESALRSLLEKLQELVEVLKSRIG</sequence>
<dbReference type="InterPro" id="IPR001254">
    <property type="entry name" value="Trypsin_dom"/>
</dbReference>
<comment type="similarity">
    <text evidence="5">Belongs to the peptidase S1 family. CLIP subfamily.</text>
</comment>